<accession>A0A397UHB5</accession>
<dbReference type="OrthoDB" id="2307166at2759"/>
<reference evidence="1 2" key="1">
    <citation type="submission" date="2018-06" db="EMBL/GenBank/DDBJ databases">
        <title>Comparative genomics reveals the genomic features of Rhizophagus irregularis, R. cerebriforme, R. diaphanum and Gigaspora rosea, and their symbiotic lifestyle signature.</title>
        <authorList>
            <person name="Morin E."/>
            <person name="San Clemente H."/>
            <person name="Chen E.C.H."/>
            <person name="De La Providencia I."/>
            <person name="Hainaut M."/>
            <person name="Kuo A."/>
            <person name="Kohler A."/>
            <person name="Murat C."/>
            <person name="Tang N."/>
            <person name="Roy S."/>
            <person name="Loubradou J."/>
            <person name="Henrissat B."/>
            <person name="Grigoriev I.V."/>
            <person name="Corradi N."/>
            <person name="Roux C."/>
            <person name="Martin F.M."/>
        </authorList>
    </citation>
    <scope>NUCLEOTIDE SEQUENCE [LARGE SCALE GENOMIC DNA]</scope>
    <source>
        <strain evidence="1 2">DAOM 194757</strain>
    </source>
</reference>
<gene>
    <name evidence="1" type="ORF">C2G38_2208550</name>
</gene>
<comment type="caution">
    <text evidence="1">The sequence shown here is derived from an EMBL/GenBank/DDBJ whole genome shotgun (WGS) entry which is preliminary data.</text>
</comment>
<organism evidence="1 2">
    <name type="scientific">Gigaspora rosea</name>
    <dbReference type="NCBI Taxonomy" id="44941"/>
    <lineage>
        <taxon>Eukaryota</taxon>
        <taxon>Fungi</taxon>
        <taxon>Fungi incertae sedis</taxon>
        <taxon>Mucoromycota</taxon>
        <taxon>Glomeromycotina</taxon>
        <taxon>Glomeromycetes</taxon>
        <taxon>Diversisporales</taxon>
        <taxon>Gigasporaceae</taxon>
        <taxon>Gigaspora</taxon>
    </lineage>
</organism>
<dbReference type="Proteomes" id="UP000266673">
    <property type="component" value="Unassembled WGS sequence"/>
</dbReference>
<evidence type="ECO:0000313" key="1">
    <source>
        <dbReference type="EMBL" id="RIB09580.1"/>
    </source>
</evidence>
<dbReference type="EMBL" id="QKWP01001357">
    <property type="protein sequence ID" value="RIB09580.1"/>
    <property type="molecule type" value="Genomic_DNA"/>
</dbReference>
<evidence type="ECO:0000313" key="2">
    <source>
        <dbReference type="Proteomes" id="UP000266673"/>
    </source>
</evidence>
<dbReference type="AlphaFoldDB" id="A0A397UHB5"/>
<keyword evidence="2" id="KW-1185">Reference proteome</keyword>
<protein>
    <submittedName>
        <fullName evidence="1">Uncharacterized protein</fullName>
    </submittedName>
</protein>
<name>A0A397UHB5_9GLOM</name>
<sequence>MNNYTKLHSISVQKNPKFFAENFLLPPTSVLNLPNCWITSETLRDFLFNCKANLEYLRWQSFDNIQLFVDIVEDYGRMKGKEIKYGNWIWKQFRNNVVPITLDV</sequence>
<proteinExistence type="predicted"/>